<accession>A0A3N6M4M5</accession>
<feature type="region of interest" description="Disordered" evidence="1">
    <location>
        <begin position="101"/>
        <end position="123"/>
    </location>
</feature>
<reference evidence="2 3" key="1">
    <citation type="submission" date="2018-10" db="EMBL/GenBank/DDBJ databases">
        <title>Natrarchaeobius chitinivorans gen. nov., sp. nov., and Natrarchaeobius haloalkaliphilus sp. nov., alkaliphilic, chitin-utilizing haloarchaea from hypersaline alkaline lakes.</title>
        <authorList>
            <person name="Sorokin D.Y."/>
            <person name="Elcheninov A.G."/>
            <person name="Kostrikina N.A."/>
            <person name="Bale N.J."/>
            <person name="Sinninghe Damste J.S."/>
            <person name="Khijniak T.V."/>
            <person name="Kublanov I.V."/>
            <person name="Toshchakov S.V."/>
        </authorList>
    </citation>
    <scope>NUCLEOTIDE SEQUENCE [LARGE SCALE GENOMIC DNA]</scope>
    <source>
        <strain evidence="2 3">AArcht4T</strain>
    </source>
</reference>
<sequence length="123" mass="12972">MLFVGGTVRLGSHGSFVHTVGQNYSKIGRTPAAVSDVDGREFATDFALTSVRQYLQLGETTLLAAIAGGGSPWVLGRLAAVVTGNTDRYLFAYPTRENATKDGIPRGVGGSEPIEDSTLVDVR</sequence>
<comment type="caution">
    <text evidence="2">The sequence shown here is derived from an EMBL/GenBank/DDBJ whole genome shotgun (WGS) entry which is preliminary data.</text>
</comment>
<evidence type="ECO:0000256" key="1">
    <source>
        <dbReference type="SAM" id="MobiDB-lite"/>
    </source>
</evidence>
<evidence type="ECO:0000313" key="3">
    <source>
        <dbReference type="Proteomes" id="UP000282323"/>
    </source>
</evidence>
<dbReference type="EMBL" id="REGA01000022">
    <property type="protein sequence ID" value="RQG90930.1"/>
    <property type="molecule type" value="Genomic_DNA"/>
</dbReference>
<protein>
    <submittedName>
        <fullName evidence="2">Uncharacterized protein</fullName>
    </submittedName>
</protein>
<gene>
    <name evidence="2" type="ORF">EA473_19265</name>
</gene>
<proteinExistence type="predicted"/>
<dbReference type="Proteomes" id="UP000282323">
    <property type="component" value="Unassembled WGS sequence"/>
</dbReference>
<organism evidence="2 3">
    <name type="scientific">Natrarchaeobius chitinivorans</name>
    <dbReference type="NCBI Taxonomy" id="1679083"/>
    <lineage>
        <taxon>Archaea</taxon>
        <taxon>Methanobacteriati</taxon>
        <taxon>Methanobacteriota</taxon>
        <taxon>Stenosarchaea group</taxon>
        <taxon>Halobacteria</taxon>
        <taxon>Halobacteriales</taxon>
        <taxon>Natrialbaceae</taxon>
        <taxon>Natrarchaeobius</taxon>
    </lineage>
</organism>
<evidence type="ECO:0000313" key="2">
    <source>
        <dbReference type="EMBL" id="RQG90930.1"/>
    </source>
</evidence>
<keyword evidence="3" id="KW-1185">Reference proteome</keyword>
<dbReference type="AlphaFoldDB" id="A0A3N6M4M5"/>
<name>A0A3N6M4M5_NATCH</name>